<name>A0A6L3VI57_9BACI</name>
<proteinExistence type="predicted"/>
<accession>A0A6L3VI57</accession>
<dbReference type="InterPro" id="IPR002575">
    <property type="entry name" value="Aminoglycoside_PTrfase"/>
</dbReference>
<organism evidence="2 3">
    <name type="scientific">Cytobacillus depressus</name>
    <dbReference type="NCBI Taxonomy" id="1602942"/>
    <lineage>
        <taxon>Bacteria</taxon>
        <taxon>Bacillati</taxon>
        <taxon>Bacillota</taxon>
        <taxon>Bacilli</taxon>
        <taxon>Bacillales</taxon>
        <taxon>Bacillaceae</taxon>
        <taxon>Cytobacillus</taxon>
    </lineage>
</organism>
<dbReference type="EMBL" id="WBOS01000001">
    <property type="protein sequence ID" value="KAB2338994.1"/>
    <property type="molecule type" value="Genomic_DNA"/>
</dbReference>
<evidence type="ECO:0000313" key="3">
    <source>
        <dbReference type="Proteomes" id="UP000481030"/>
    </source>
</evidence>
<evidence type="ECO:0000259" key="1">
    <source>
        <dbReference type="Pfam" id="PF01636"/>
    </source>
</evidence>
<dbReference type="GO" id="GO:0016740">
    <property type="term" value="F:transferase activity"/>
    <property type="evidence" value="ECO:0007669"/>
    <property type="project" value="UniProtKB-KW"/>
</dbReference>
<gene>
    <name evidence="2" type="ORF">F7731_03860</name>
</gene>
<sequence>MNMRINNDGDDLFHNRLFSYLQKQLAIPIEEIRRIRKQVFSFKSETTDYILKGFPTYPRLKVQEEFITLLKQEGFDKTYSFYQLAKYPPLHFENTFYSCLQYLQPSDDSFTFHKRKNQLEGLDVLDEFHKVTEKFVHHFQQSLPPFKQLEKWNERTAVFLNHLPIIKYYVQKEIINELLVWADWSLKGIQRETHFFTSGKKVILHGDVAHHNFLRTKNNELFLIDFDLISLGFPHSDILQYTNRILPYLRWSFHELVSFDKIRPFLHEKGFLFGLGYPTDIFREWNRAIREKSYLEQGKMQILLEMTVGQFKERQEFFKQIQYLAG</sequence>
<dbReference type="SUPFAM" id="SSF56112">
    <property type="entry name" value="Protein kinase-like (PK-like)"/>
    <property type="match status" value="1"/>
</dbReference>
<reference evidence="2 3" key="1">
    <citation type="journal article" date="2016" name="Antonie Van Leeuwenhoek">
        <title>Bacillus depressus sp. nov., isolated from soil of a sunflower field.</title>
        <authorList>
            <person name="Wei X."/>
            <person name="Xin D."/>
            <person name="Xin Y."/>
            <person name="Zhang H."/>
            <person name="Wang T."/>
            <person name="Zhang J."/>
        </authorList>
    </citation>
    <scope>NUCLEOTIDE SEQUENCE [LARGE SCALE GENOMIC DNA]</scope>
    <source>
        <strain evidence="2 3">BZ1</strain>
    </source>
</reference>
<comment type="caution">
    <text evidence="2">The sequence shown here is derived from an EMBL/GenBank/DDBJ whole genome shotgun (WGS) entry which is preliminary data.</text>
</comment>
<dbReference type="OrthoDB" id="2373610at2"/>
<dbReference type="AlphaFoldDB" id="A0A6L3VI57"/>
<dbReference type="Proteomes" id="UP000481030">
    <property type="component" value="Unassembled WGS sequence"/>
</dbReference>
<feature type="domain" description="Aminoglycoside phosphotransferase" evidence="1">
    <location>
        <begin position="124"/>
        <end position="239"/>
    </location>
</feature>
<keyword evidence="2" id="KW-0808">Transferase</keyword>
<dbReference type="Gene3D" id="3.90.1200.10">
    <property type="match status" value="1"/>
</dbReference>
<dbReference type="InterPro" id="IPR011009">
    <property type="entry name" value="Kinase-like_dom_sf"/>
</dbReference>
<evidence type="ECO:0000313" key="2">
    <source>
        <dbReference type="EMBL" id="KAB2338994.1"/>
    </source>
</evidence>
<protein>
    <submittedName>
        <fullName evidence="2">Phosphotransferase</fullName>
    </submittedName>
</protein>
<dbReference type="Pfam" id="PF01636">
    <property type="entry name" value="APH"/>
    <property type="match status" value="1"/>
</dbReference>
<keyword evidence="3" id="KW-1185">Reference proteome</keyword>